<feature type="domain" description="HTH luxR-type" evidence="4">
    <location>
        <begin position="825"/>
        <end position="890"/>
    </location>
</feature>
<gene>
    <name evidence="5" type="ORF">psyc5s11_14230</name>
</gene>
<dbReference type="Gene3D" id="1.25.40.10">
    <property type="entry name" value="Tetratricopeptide repeat domain"/>
    <property type="match status" value="1"/>
</dbReference>
<sequence>MDKGFIKSKINIPKVKDKLVKRLALFDKLKQAIDYKLILVTAPAGFGKSTLISSWLNFDIKNKYFVAWISFDERDSEPLIFWKYIIYSLNKIKEGIVDSSFSALNSVQFNYGFETEILSVIINDLFNLEKELFIVLDDLYLIKNKEIYEQLKFFIRNIPSNVHVIILSRVVPEIGIAKLRATDSMLQLSQEDLSFTKEETEVFFKDVMNVDISDNILIILKERTEGWAAGLQMAALSLKNNKDEENLIQRFKGDHRYVLDYLMEEVFTLLDKETQEFLMKTSILDEMNCDLCNKVVDIKNSQYFLEKLDNENLFMIPLDENKEWYRYHHLFKDFLRNRIDITMENILPKLYSDAANWYKENGFYSNGINFYLEAKNYSEAILMIEKIDMDLMFSGEMKKVYDWYMAIPKNKFYESIRLCMNAAWFTCTDGNYEDTEDYLKHIEAFFEINKDEEYEKYYNTEIMIVRAMLATLEKDSNKINEYLKKAKNYSYEHNESILHAAISLLNGTACIYDGEVLKALEFFEESFKISKRINNYYLAVMSNRSIIISKMLKGKLYEAENQCVNLLEYLKSRNAEKIPIAGGIYNDLAEIYYEWNNLDKAKEFALKALEFGEKGEVVWVLCKSYMILTKILFANSNIEESLNYIKKAEIIVVNAKLFDLGTELQVVKQNVFLRTGNFDEVEKWIKSESFFKLERCNIEYAYYYIAQLRYFILNDLMKEAEETVNNLCVNFKNRKIYKVFAEVLILKSILCNKKGNIEEMLELLVKAINISYKENYLRIFLDEKEDLKSIILREKDKFQSMLEKEQLIFLNMIIKSFEEVNCEQAFKISEILSIREVEVLKYLKEGLSNLQIANSLFVSVNTVKTHLLNIYTKLDVHSRTEALAKASGLGIL</sequence>
<evidence type="ECO:0000256" key="1">
    <source>
        <dbReference type="ARBA" id="ARBA00023015"/>
    </source>
</evidence>
<dbReference type="InterPro" id="IPR041617">
    <property type="entry name" value="TPR_MalT"/>
</dbReference>
<protein>
    <submittedName>
        <fullName evidence="5">Helix-turn-helix transcriptional regulator</fullName>
    </submittedName>
</protein>
<keyword evidence="3" id="KW-0804">Transcription</keyword>
<dbReference type="PANTHER" id="PTHR44688:SF16">
    <property type="entry name" value="DNA-BINDING TRANSCRIPTIONAL ACTIVATOR DEVR_DOSR"/>
    <property type="match status" value="1"/>
</dbReference>
<dbReference type="CDD" id="cd06170">
    <property type="entry name" value="LuxR_C_like"/>
    <property type="match status" value="1"/>
</dbReference>
<dbReference type="Gene3D" id="3.40.50.300">
    <property type="entry name" value="P-loop containing nucleotide triphosphate hydrolases"/>
    <property type="match status" value="1"/>
</dbReference>
<dbReference type="SUPFAM" id="SSF48452">
    <property type="entry name" value="TPR-like"/>
    <property type="match status" value="1"/>
</dbReference>
<dbReference type="SUPFAM" id="SSF52540">
    <property type="entry name" value="P-loop containing nucleoside triphosphate hydrolases"/>
    <property type="match status" value="1"/>
</dbReference>
<dbReference type="PROSITE" id="PS00622">
    <property type="entry name" value="HTH_LUXR_1"/>
    <property type="match status" value="1"/>
</dbReference>
<dbReference type="InterPro" id="IPR000792">
    <property type="entry name" value="Tscrpt_reg_LuxR_C"/>
</dbReference>
<keyword evidence="1" id="KW-0805">Transcription regulation</keyword>
<dbReference type="PROSITE" id="PS50043">
    <property type="entry name" value="HTH_LUXR_2"/>
    <property type="match status" value="1"/>
</dbReference>
<dbReference type="InterPro" id="IPR027417">
    <property type="entry name" value="P-loop_NTPase"/>
</dbReference>
<dbReference type="EMBL" id="AP024849">
    <property type="protein sequence ID" value="BCZ45356.1"/>
    <property type="molecule type" value="Genomic_DNA"/>
</dbReference>
<keyword evidence="2" id="KW-0238">DNA-binding</keyword>
<dbReference type="InterPro" id="IPR059106">
    <property type="entry name" value="WHD_MalT"/>
</dbReference>
<dbReference type="Pfam" id="PF00196">
    <property type="entry name" value="GerE"/>
    <property type="match status" value="1"/>
</dbReference>
<dbReference type="PANTHER" id="PTHR44688">
    <property type="entry name" value="DNA-BINDING TRANSCRIPTIONAL ACTIVATOR DEVR_DOSR"/>
    <property type="match status" value="1"/>
</dbReference>
<evidence type="ECO:0000313" key="5">
    <source>
        <dbReference type="EMBL" id="BCZ45356.1"/>
    </source>
</evidence>
<accession>A0ABM7T0I2</accession>
<evidence type="ECO:0000313" key="6">
    <source>
        <dbReference type="Proteomes" id="UP000824633"/>
    </source>
</evidence>
<proteinExistence type="predicted"/>
<organism evidence="5 6">
    <name type="scientific">Clostridium gelidum</name>
    <dbReference type="NCBI Taxonomy" id="704125"/>
    <lineage>
        <taxon>Bacteria</taxon>
        <taxon>Bacillati</taxon>
        <taxon>Bacillota</taxon>
        <taxon>Clostridia</taxon>
        <taxon>Eubacteriales</taxon>
        <taxon>Clostridiaceae</taxon>
        <taxon>Clostridium</taxon>
    </lineage>
</organism>
<dbReference type="PRINTS" id="PR00038">
    <property type="entry name" value="HTHLUXR"/>
</dbReference>
<evidence type="ECO:0000256" key="3">
    <source>
        <dbReference type="ARBA" id="ARBA00023163"/>
    </source>
</evidence>
<dbReference type="Pfam" id="PF17874">
    <property type="entry name" value="TPR_MalT"/>
    <property type="match status" value="1"/>
</dbReference>
<dbReference type="SUPFAM" id="SSF46894">
    <property type="entry name" value="C-terminal effector domain of the bipartite response regulators"/>
    <property type="match status" value="1"/>
</dbReference>
<dbReference type="InterPro" id="IPR016032">
    <property type="entry name" value="Sig_transdc_resp-reg_C-effctor"/>
</dbReference>
<dbReference type="InterPro" id="IPR036388">
    <property type="entry name" value="WH-like_DNA-bd_sf"/>
</dbReference>
<dbReference type="InterPro" id="IPR011990">
    <property type="entry name" value="TPR-like_helical_dom_sf"/>
</dbReference>
<evidence type="ECO:0000256" key="2">
    <source>
        <dbReference type="ARBA" id="ARBA00023125"/>
    </source>
</evidence>
<dbReference type="RefSeq" id="WP_224036957.1">
    <property type="nucleotide sequence ID" value="NZ_AP024849.1"/>
</dbReference>
<keyword evidence="6" id="KW-1185">Reference proteome</keyword>
<dbReference type="Gene3D" id="1.10.10.10">
    <property type="entry name" value="Winged helix-like DNA-binding domain superfamily/Winged helix DNA-binding domain"/>
    <property type="match status" value="1"/>
</dbReference>
<reference evidence="6" key="1">
    <citation type="submission" date="2021-07" db="EMBL/GenBank/DDBJ databases">
        <title>Complete genome sequencing of a Clostridium isolate.</title>
        <authorList>
            <person name="Ueki A."/>
            <person name="Tonouchi A."/>
        </authorList>
    </citation>
    <scope>NUCLEOTIDE SEQUENCE [LARGE SCALE GENOMIC DNA]</scope>
    <source>
        <strain evidence="6">C5S11</strain>
    </source>
</reference>
<name>A0ABM7T0I2_9CLOT</name>
<evidence type="ECO:0000259" key="4">
    <source>
        <dbReference type="PROSITE" id="PS50043"/>
    </source>
</evidence>
<dbReference type="SMART" id="SM00421">
    <property type="entry name" value="HTH_LUXR"/>
    <property type="match status" value="1"/>
</dbReference>
<dbReference type="Pfam" id="PF25873">
    <property type="entry name" value="WHD_MalT"/>
    <property type="match status" value="1"/>
</dbReference>
<dbReference type="Proteomes" id="UP000824633">
    <property type="component" value="Chromosome"/>
</dbReference>